<reference evidence="3" key="1">
    <citation type="journal article" date="2014" name="Nat. Genet.">
        <title>Genome of the human hookworm Necator americanus.</title>
        <authorList>
            <person name="Tang Y.T."/>
            <person name="Gao X."/>
            <person name="Rosa B.A."/>
            <person name="Abubucker S."/>
            <person name="Hallsworth-Pepin K."/>
            <person name="Martin J."/>
            <person name="Tyagi R."/>
            <person name="Heizer E."/>
            <person name="Zhang X."/>
            <person name="Bhonagiri-Palsikar V."/>
            <person name="Minx P."/>
            <person name="Warren W.C."/>
            <person name="Wang Q."/>
            <person name="Zhan B."/>
            <person name="Hotez P.J."/>
            <person name="Sternberg P.W."/>
            <person name="Dougall A."/>
            <person name="Gaze S.T."/>
            <person name="Mulvenna J."/>
            <person name="Sotillo J."/>
            <person name="Ranganathan S."/>
            <person name="Rabelo E.M."/>
            <person name="Wilson R.K."/>
            <person name="Felgner P.L."/>
            <person name="Bethony J."/>
            <person name="Hawdon J.M."/>
            <person name="Gasser R.B."/>
            <person name="Loukas A."/>
            <person name="Mitreva M."/>
        </authorList>
    </citation>
    <scope>NUCLEOTIDE SEQUENCE [LARGE SCALE GENOMIC DNA]</scope>
</reference>
<feature type="transmembrane region" description="Helical" evidence="1">
    <location>
        <begin position="64"/>
        <end position="91"/>
    </location>
</feature>
<accession>W2TGN9</accession>
<dbReference type="EMBL" id="KI658882">
    <property type="protein sequence ID" value="ETN81003.1"/>
    <property type="molecule type" value="Genomic_DNA"/>
</dbReference>
<dbReference type="KEGG" id="nai:NECAME_08805"/>
<proteinExistence type="predicted"/>
<dbReference type="AlphaFoldDB" id="W2TGN9"/>
<feature type="transmembrane region" description="Helical" evidence="1">
    <location>
        <begin position="23"/>
        <end position="44"/>
    </location>
</feature>
<gene>
    <name evidence="2" type="ORF">NECAME_08805</name>
</gene>
<sequence>MIQPMTCNLNEALTKANFAMLRLIRVTLTLSCVFIYVPITIKMYKNIRAHYQIANYSERNQRKLLRMTLTIALITSNTILMFTVPDIILLINPSYSSNIFYMMNLNKVGDV</sequence>
<keyword evidence="1" id="KW-1133">Transmembrane helix</keyword>
<protein>
    <submittedName>
        <fullName evidence="2">Uncharacterized protein</fullName>
    </submittedName>
</protein>
<name>W2TGN9_NECAM</name>
<keyword evidence="1" id="KW-0472">Membrane</keyword>
<organism evidence="2 3">
    <name type="scientific">Necator americanus</name>
    <name type="common">Human hookworm</name>
    <dbReference type="NCBI Taxonomy" id="51031"/>
    <lineage>
        <taxon>Eukaryota</taxon>
        <taxon>Metazoa</taxon>
        <taxon>Ecdysozoa</taxon>
        <taxon>Nematoda</taxon>
        <taxon>Chromadorea</taxon>
        <taxon>Rhabditida</taxon>
        <taxon>Rhabditina</taxon>
        <taxon>Rhabditomorpha</taxon>
        <taxon>Strongyloidea</taxon>
        <taxon>Ancylostomatidae</taxon>
        <taxon>Bunostominae</taxon>
        <taxon>Necator</taxon>
    </lineage>
</organism>
<evidence type="ECO:0000313" key="2">
    <source>
        <dbReference type="EMBL" id="ETN81003.1"/>
    </source>
</evidence>
<dbReference type="Proteomes" id="UP000053676">
    <property type="component" value="Unassembled WGS sequence"/>
</dbReference>
<keyword evidence="1" id="KW-0812">Transmembrane</keyword>
<evidence type="ECO:0000313" key="3">
    <source>
        <dbReference type="Proteomes" id="UP000053676"/>
    </source>
</evidence>
<keyword evidence="3" id="KW-1185">Reference proteome</keyword>
<dbReference type="OMA" id="AHYQIAN"/>
<dbReference type="OrthoDB" id="5820857at2759"/>
<evidence type="ECO:0000256" key="1">
    <source>
        <dbReference type="SAM" id="Phobius"/>
    </source>
</evidence>